<dbReference type="Pfam" id="PF00909">
    <property type="entry name" value="Ammonium_transp"/>
    <property type="match status" value="1"/>
</dbReference>
<comment type="caution">
    <text evidence="10">The sequence shown here is derived from an EMBL/GenBank/DDBJ whole genome shotgun (WGS) entry which is preliminary data.</text>
</comment>
<dbReference type="InterPro" id="IPR018047">
    <property type="entry name" value="Ammonium_transpt_CS"/>
</dbReference>
<feature type="transmembrane region" description="Helical" evidence="8">
    <location>
        <begin position="400"/>
        <end position="423"/>
    </location>
</feature>
<organism evidence="10 11">
    <name type="scientific">Candidatus Brocadia sinica JPN1</name>
    <dbReference type="NCBI Taxonomy" id="1197129"/>
    <lineage>
        <taxon>Bacteria</taxon>
        <taxon>Pseudomonadati</taxon>
        <taxon>Planctomycetota</taxon>
        <taxon>Candidatus Brocadiia</taxon>
        <taxon>Candidatus Brocadiales</taxon>
        <taxon>Candidatus Brocadiaceae</taxon>
        <taxon>Candidatus Brocadia</taxon>
    </lineage>
</organism>
<feature type="transmembrane region" description="Helical" evidence="8">
    <location>
        <begin position="274"/>
        <end position="294"/>
    </location>
</feature>
<feature type="transmembrane region" description="Helical" evidence="8">
    <location>
        <begin position="48"/>
        <end position="71"/>
    </location>
</feature>
<dbReference type="PANTHER" id="PTHR11730">
    <property type="entry name" value="AMMONIUM TRANSPORTER"/>
    <property type="match status" value="1"/>
</dbReference>
<feature type="transmembrane region" description="Helical" evidence="8">
    <location>
        <begin position="306"/>
        <end position="324"/>
    </location>
</feature>
<evidence type="ECO:0000256" key="5">
    <source>
        <dbReference type="ARBA" id="ARBA00022989"/>
    </source>
</evidence>
<feature type="transmembrane region" description="Helical" evidence="8">
    <location>
        <begin position="137"/>
        <end position="158"/>
    </location>
</feature>
<keyword evidence="3 8" id="KW-0813">Transport</keyword>
<dbReference type="InterPro" id="IPR001905">
    <property type="entry name" value="Ammonium_transpt"/>
</dbReference>
<evidence type="ECO:0000256" key="1">
    <source>
        <dbReference type="ARBA" id="ARBA00004141"/>
    </source>
</evidence>
<feature type="transmembrane region" description="Helical" evidence="8">
    <location>
        <begin position="330"/>
        <end position="348"/>
    </location>
</feature>
<dbReference type="InterPro" id="IPR029020">
    <property type="entry name" value="Ammonium/urea_transptr"/>
</dbReference>
<sequence>MKRYTFLFVLLCGLLVFHVIDVFAGDPSGANTYSESIQGLKFSVNFAWTLLSAFLVFNMQAGFTFLGAGFIQKKNTLNYLAMSFIDFCVGAFVFWLFGFGLMFGGSRLAPGLLGGNQFIGYSGFLLLGDSYDVSTSVLWMFQIMFAATACTIVTGAVAERLKFHVHVIHSIFLCGIFYPVFGHWMWGKGWLELLPFGVGARDFAGSGIVHGIGGLIAFVAAWMVGPRYGKYNPDGSPNVIHGHNLLYIVIGTLTLIFGWFGFNAGSTLAVTELRVSIIAVNTFLSAAAGSITLLYLSFCMTKKSDVIMTCNGALAGCVAITASGAYVPHWAAIIIGVVASLITRISLYTIETRLKIDDPVGAISVHGANGLWGLLSVGIFSDGTYGGVKGLITGSGWQLLAQFIACVTLIAWCFSVGFLFFFVMKRLLGLRVPVNIERSGIDIYEHGTSCYPGI</sequence>
<evidence type="ECO:0000256" key="8">
    <source>
        <dbReference type="RuleBase" id="RU362002"/>
    </source>
</evidence>
<feature type="transmembrane region" description="Helical" evidence="8">
    <location>
        <begin position="206"/>
        <end position="224"/>
    </location>
</feature>
<feature type="domain" description="Ammonium transporter AmtB-like" evidence="9">
    <location>
        <begin position="47"/>
        <end position="451"/>
    </location>
</feature>
<keyword evidence="6 8" id="KW-0472">Membrane</keyword>
<dbReference type="NCBIfam" id="TIGR00836">
    <property type="entry name" value="amt"/>
    <property type="match status" value="1"/>
</dbReference>
<accession>A0ABQ0K037</accession>
<keyword evidence="11" id="KW-1185">Reference proteome</keyword>
<dbReference type="PROSITE" id="PS01219">
    <property type="entry name" value="AMMONIUM_TRANSP"/>
    <property type="match status" value="1"/>
</dbReference>
<name>A0ABQ0K037_9BACT</name>
<keyword evidence="7 8" id="KW-0924">Ammonia transport</keyword>
<dbReference type="RefSeq" id="WP_052564438.1">
    <property type="nucleotide sequence ID" value="NZ_BAFN01000001.1"/>
</dbReference>
<feature type="transmembrane region" description="Helical" evidence="8">
    <location>
        <begin position="245"/>
        <end position="262"/>
    </location>
</feature>
<proteinExistence type="inferred from homology"/>
<reference evidence="11" key="1">
    <citation type="journal article" date="2015" name="Genome Announc.">
        <title>Draft Genome Sequence of an Anaerobic Ammonium-Oxidizing Bacterium, "Candidatus Brocadia sinica".</title>
        <authorList>
            <person name="Oshiki M."/>
            <person name="Shinyako-Hata K."/>
            <person name="Satoh H."/>
            <person name="Okabe S."/>
        </authorList>
    </citation>
    <scope>NUCLEOTIDE SEQUENCE [LARGE SCALE GENOMIC DNA]</scope>
    <source>
        <strain evidence="11">JPN1</strain>
    </source>
</reference>
<dbReference type="SUPFAM" id="SSF111352">
    <property type="entry name" value="Ammonium transporter"/>
    <property type="match status" value="1"/>
</dbReference>
<dbReference type="PANTHER" id="PTHR11730:SF6">
    <property type="entry name" value="AMMONIUM TRANSPORTER"/>
    <property type="match status" value="1"/>
</dbReference>
<comment type="subcellular location">
    <subcellularLocation>
        <location evidence="8">Cell membrane</location>
        <topology evidence="8">Multi-pass membrane protein</topology>
    </subcellularLocation>
    <subcellularLocation>
        <location evidence="1">Membrane</location>
        <topology evidence="1">Multi-pass membrane protein</topology>
    </subcellularLocation>
</comment>
<feature type="transmembrane region" description="Helical" evidence="8">
    <location>
        <begin position="360"/>
        <end position="380"/>
    </location>
</feature>
<comment type="similarity">
    <text evidence="2 8">Belongs to the ammonia transporter channel (TC 1.A.11.2) family.</text>
</comment>
<evidence type="ECO:0000256" key="3">
    <source>
        <dbReference type="ARBA" id="ARBA00022448"/>
    </source>
</evidence>
<evidence type="ECO:0000256" key="2">
    <source>
        <dbReference type="ARBA" id="ARBA00005887"/>
    </source>
</evidence>
<evidence type="ECO:0000313" key="11">
    <source>
        <dbReference type="Proteomes" id="UP000032309"/>
    </source>
</evidence>
<feature type="transmembrane region" description="Helical" evidence="8">
    <location>
        <begin position="165"/>
        <end position="186"/>
    </location>
</feature>
<keyword evidence="4 8" id="KW-0812">Transmembrane</keyword>
<keyword evidence="5 8" id="KW-1133">Transmembrane helix</keyword>
<evidence type="ECO:0000259" key="9">
    <source>
        <dbReference type="Pfam" id="PF00909"/>
    </source>
</evidence>
<gene>
    <name evidence="10" type="ORF">BROSI_A2966</name>
</gene>
<protein>
    <recommendedName>
        <fullName evidence="8">Ammonium transporter</fullName>
    </recommendedName>
</protein>
<evidence type="ECO:0000313" key="10">
    <source>
        <dbReference type="EMBL" id="GAN34430.1"/>
    </source>
</evidence>
<feature type="transmembrane region" description="Helical" evidence="8">
    <location>
        <begin position="83"/>
        <end position="103"/>
    </location>
</feature>
<evidence type="ECO:0000256" key="6">
    <source>
        <dbReference type="ARBA" id="ARBA00023136"/>
    </source>
</evidence>
<evidence type="ECO:0000256" key="4">
    <source>
        <dbReference type="ARBA" id="ARBA00022692"/>
    </source>
</evidence>
<dbReference type="EMBL" id="BAFN01000001">
    <property type="protein sequence ID" value="GAN34430.1"/>
    <property type="molecule type" value="Genomic_DNA"/>
</dbReference>
<evidence type="ECO:0000256" key="7">
    <source>
        <dbReference type="ARBA" id="ARBA00023177"/>
    </source>
</evidence>
<dbReference type="Proteomes" id="UP000032309">
    <property type="component" value="Unassembled WGS sequence"/>
</dbReference>
<dbReference type="Gene3D" id="1.10.3430.10">
    <property type="entry name" value="Ammonium transporter AmtB like domains"/>
    <property type="match status" value="1"/>
</dbReference>
<dbReference type="InterPro" id="IPR024041">
    <property type="entry name" value="NH4_transpt_AmtB-like_dom"/>
</dbReference>